<feature type="domain" description="GGDEF" evidence="3">
    <location>
        <begin position="395"/>
        <end position="534"/>
    </location>
</feature>
<dbReference type="Proteomes" id="UP000076335">
    <property type="component" value="Unassembled WGS sequence"/>
</dbReference>
<dbReference type="InterPro" id="IPR000160">
    <property type="entry name" value="GGDEF_dom"/>
</dbReference>
<dbReference type="SUPFAM" id="SSF141868">
    <property type="entry name" value="EAL domain-like"/>
    <property type="match status" value="1"/>
</dbReference>
<feature type="transmembrane region" description="Helical" evidence="1">
    <location>
        <begin position="212"/>
        <end position="239"/>
    </location>
</feature>
<feature type="transmembrane region" description="Helical" evidence="1">
    <location>
        <begin position="15"/>
        <end position="35"/>
    </location>
</feature>
<keyword evidence="1" id="KW-1133">Transmembrane helix</keyword>
<evidence type="ECO:0000259" key="4">
    <source>
        <dbReference type="PROSITE" id="PS50924"/>
    </source>
</evidence>
<dbReference type="CDD" id="cd01949">
    <property type="entry name" value="GGDEF"/>
    <property type="match status" value="1"/>
</dbReference>
<dbReference type="OrthoDB" id="7251575at2"/>
<dbReference type="SMART" id="SM00267">
    <property type="entry name" value="GGDEF"/>
    <property type="match status" value="1"/>
</dbReference>
<evidence type="ECO:0008006" key="7">
    <source>
        <dbReference type="Google" id="ProtNLM"/>
    </source>
</evidence>
<dbReference type="InterPro" id="IPR029787">
    <property type="entry name" value="Nucleotide_cyclase"/>
</dbReference>
<dbReference type="SUPFAM" id="SSF55073">
    <property type="entry name" value="Nucleotide cyclase"/>
    <property type="match status" value="1"/>
</dbReference>
<feature type="domain" description="MHYT" evidence="4">
    <location>
        <begin position="12"/>
        <end position="201"/>
    </location>
</feature>
<dbReference type="InterPro" id="IPR005330">
    <property type="entry name" value="MHYT_dom"/>
</dbReference>
<dbReference type="Gene3D" id="3.20.20.450">
    <property type="entry name" value="EAL domain"/>
    <property type="match status" value="1"/>
</dbReference>
<dbReference type="Pfam" id="PF00990">
    <property type="entry name" value="GGDEF"/>
    <property type="match status" value="1"/>
</dbReference>
<keyword evidence="1" id="KW-0812">Transmembrane</keyword>
<dbReference type="PANTHER" id="PTHR44757">
    <property type="entry name" value="DIGUANYLATE CYCLASE DGCP"/>
    <property type="match status" value="1"/>
</dbReference>
<dbReference type="InterPro" id="IPR043128">
    <property type="entry name" value="Rev_trsase/Diguanyl_cyclase"/>
</dbReference>
<dbReference type="PROSITE" id="PS50887">
    <property type="entry name" value="GGDEF"/>
    <property type="match status" value="1"/>
</dbReference>
<dbReference type="Pfam" id="PF03707">
    <property type="entry name" value="MHYT"/>
    <property type="match status" value="2"/>
</dbReference>
<feature type="domain" description="EAL" evidence="2">
    <location>
        <begin position="543"/>
        <end position="793"/>
    </location>
</feature>
<dbReference type="PROSITE" id="PS50883">
    <property type="entry name" value="EAL"/>
    <property type="match status" value="1"/>
</dbReference>
<dbReference type="InterPro" id="IPR035919">
    <property type="entry name" value="EAL_sf"/>
</dbReference>
<dbReference type="NCBIfam" id="TIGR00254">
    <property type="entry name" value="GGDEF"/>
    <property type="match status" value="1"/>
</dbReference>
<comment type="caution">
    <text evidence="5">The sequence shown here is derived from an EMBL/GenBank/DDBJ whole genome shotgun (WGS) entry which is preliminary data.</text>
</comment>
<dbReference type="Pfam" id="PF00563">
    <property type="entry name" value="EAL"/>
    <property type="match status" value="1"/>
</dbReference>
<evidence type="ECO:0000313" key="6">
    <source>
        <dbReference type="Proteomes" id="UP000076335"/>
    </source>
</evidence>
<dbReference type="PANTHER" id="PTHR44757:SF2">
    <property type="entry name" value="BIOFILM ARCHITECTURE MAINTENANCE PROTEIN MBAA"/>
    <property type="match status" value="1"/>
</dbReference>
<dbReference type="GO" id="GO:0016020">
    <property type="term" value="C:membrane"/>
    <property type="evidence" value="ECO:0007669"/>
    <property type="project" value="UniProtKB-UniRule"/>
</dbReference>
<name>A0A154LAR3_9PROT</name>
<dbReference type="InterPro" id="IPR052155">
    <property type="entry name" value="Biofilm_reg_signaling"/>
</dbReference>
<evidence type="ECO:0000256" key="1">
    <source>
        <dbReference type="PROSITE-ProRule" id="PRU00244"/>
    </source>
</evidence>
<accession>A0A154LAR3</accession>
<protein>
    <recommendedName>
        <fullName evidence="7">Bifunctional diguanylate cyclase/phosphodiesterase</fullName>
    </recommendedName>
</protein>
<dbReference type="Gene3D" id="3.30.70.270">
    <property type="match status" value="1"/>
</dbReference>
<evidence type="ECO:0000259" key="3">
    <source>
        <dbReference type="PROSITE" id="PS50887"/>
    </source>
</evidence>
<reference evidence="5 6" key="1">
    <citation type="submission" date="2015-12" db="EMBL/GenBank/DDBJ databases">
        <title>Genome sequence of Thalassospira lucentensis MCCC 1A02072.</title>
        <authorList>
            <person name="Lu L."/>
            <person name="Lai Q."/>
            <person name="Shao Z."/>
            <person name="Qian P."/>
        </authorList>
    </citation>
    <scope>NUCLEOTIDE SEQUENCE [LARGE SCALE GENOMIC DNA]</scope>
    <source>
        <strain evidence="5 6">MCCC 1A02072</strain>
    </source>
</reference>
<organism evidence="5 6">
    <name type="scientific">Thalassospira lucentensis</name>
    <dbReference type="NCBI Taxonomy" id="168935"/>
    <lineage>
        <taxon>Bacteria</taxon>
        <taxon>Pseudomonadati</taxon>
        <taxon>Pseudomonadota</taxon>
        <taxon>Alphaproteobacteria</taxon>
        <taxon>Rhodospirillales</taxon>
        <taxon>Thalassospiraceae</taxon>
        <taxon>Thalassospira</taxon>
    </lineage>
</organism>
<feature type="transmembrane region" description="Helical" evidence="1">
    <location>
        <begin position="148"/>
        <end position="168"/>
    </location>
</feature>
<keyword evidence="1" id="KW-0472">Membrane</keyword>
<sequence length="807" mass="87726">MYRVLDCLTTQHDPWLVLIAVLLCLGGVHTAFNLYSRACVGRLQQKLSWLFLTGVVTGCAIWATHFVAMLAYDPVLPVGYNPGLTILSLLIAIVATFIGFTIPGIAKQNLVPARLVGGLVVGLGISAMHFTGMAAMRVPGVISWHMDIVVAAILMGAAFGMVTLLIAGKAQTGREKTYGKIGLTVAIVTMHFSAMGALIITPDPTIPVPAQIISQSSLALAVAMVATLVIGIGFVMAMIDRQLRENASARMRIFGDSAIEALVMTQNGIIVDANHSFLKMIKGETATISGVDFIETWLPDASPAFRDGAEHYTETSLALSPGHTIPVEVIRRDLPADEFSEDAVIYALRDLRERYEAERHIRYLAEHDALTKLLNRATFHDRLALALEQSRVTGNPVSVLCIDLDHFKELNDTYGHIAGDHALREVGERIGKLIEDNVIFARVGGDEFVALIVHDNPDPDSMIATAQNKAQALLDCLSVPVFINPGNSARIAASVGIAHFPNDGDDIESIMFHADLAMYRVKQGGGNHLVFFSPEMDDEYRYKRQLSGALRHAMDENALELHYQPQCNAHSSKIIGFEALLRWHHPELGQVPPSRFIPIAEETGLINPLGEWVMRKACEEAVTWTNPLGIAVNLSAVQLQNLDLAQTVAGILDETGLAPERLELEITETALIHNASRSRKILTEIKALGVRIAMDDFGTGYSSLATLQNFPVDRIKIDQSFIARLMASEQAVAIVRAVINLGRDLKLEVIAEGVETEDQVAFLTANDCDAVQGYKFGHPRPIADYQTTVSGTAVAAQHRSIAGIGSN</sequence>
<dbReference type="EMBL" id="LPVY01000002">
    <property type="protein sequence ID" value="KZB69122.1"/>
    <property type="molecule type" value="Genomic_DNA"/>
</dbReference>
<feature type="transmembrane region" description="Helical" evidence="1">
    <location>
        <begin position="47"/>
        <end position="72"/>
    </location>
</feature>
<gene>
    <name evidence="5" type="ORF">AUP42_09535</name>
</gene>
<dbReference type="InterPro" id="IPR001633">
    <property type="entry name" value="EAL_dom"/>
</dbReference>
<feature type="transmembrane region" description="Helical" evidence="1">
    <location>
        <begin position="180"/>
        <end position="200"/>
    </location>
</feature>
<proteinExistence type="predicted"/>
<evidence type="ECO:0000259" key="2">
    <source>
        <dbReference type="PROSITE" id="PS50883"/>
    </source>
</evidence>
<dbReference type="FunFam" id="3.20.20.450:FF:000001">
    <property type="entry name" value="Cyclic di-GMP phosphodiesterase yahA"/>
    <property type="match status" value="1"/>
</dbReference>
<dbReference type="PROSITE" id="PS50924">
    <property type="entry name" value="MHYT"/>
    <property type="match status" value="1"/>
</dbReference>
<dbReference type="RefSeq" id="WP_062948172.1">
    <property type="nucleotide sequence ID" value="NZ_LPVY01000002.1"/>
</dbReference>
<dbReference type="AlphaFoldDB" id="A0A154LAR3"/>
<feature type="transmembrane region" description="Helical" evidence="1">
    <location>
        <begin position="115"/>
        <end position="136"/>
    </location>
</feature>
<feature type="transmembrane region" description="Helical" evidence="1">
    <location>
        <begin position="84"/>
        <end position="103"/>
    </location>
</feature>
<dbReference type="CDD" id="cd01948">
    <property type="entry name" value="EAL"/>
    <property type="match status" value="1"/>
</dbReference>
<evidence type="ECO:0000313" key="5">
    <source>
        <dbReference type="EMBL" id="KZB69122.1"/>
    </source>
</evidence>
<dbReference type="SMART" id="SM00052">
    <property type="entry name" value="EAL"/>
    <property type="match status" value="1"/>
</dbReference>